<evidence type="ECO:0000313" key="2">
    <source>
        <dbReference type="Proteomes" id="UP000548978"/>
    </source>
</evidence>
<accession>A0A7W9E627</accession>
<protein>
    <submittedName>
        <fullName evidence="1">Flagellar protein FlaG</fullName>
    </submittedName>
</protein>
<keyword evidence="1" id="KW-0966">Cell projection</keyword>
<keyword evidence="1" id="KW-0969">Cilium</keyword>
<dbReference type="InterPro" id="IPR005186">
    <property type="entry name" value="FlaG"/>
</dbReference>
<gene>
    <name evidence="1" type="ORF">FHS65_000590</name>
</gene>
<dbReference type="RefSeq" id="WP_123287258.1">
    <property type="nucleotide sequence ID" value="NZ_JACIJB010000001.1"/>
</dbReference>
<dbReference type="AlphaFoldDB" id="A0A7W9E627"/>
<dbReference type="Proteomes" id="UP000548978">
    <property type="component" value="Unassembled WGS sequence"/>
</dbReference>
<organism evidence="1 2">
    <name type="scientific">Brevundimonas halotolerans</name>
    <dbReference type="NCBI Taxonomy" id="69670"/>
    <lineage>
        <taxon>Bacteria</taxon>
        <taxon>Pseudomonadati</taxon>
        <taxon>Pseudomonadota</taxon>
        <taxon>Alphaproteobacteria</taxon>
        <taxon>Caulobacterales</taxon>
        <taxon>Caulobacteraceae</taxon>
        <taxon>Brevundimonas</taxon>
    </lineage>
</organism>
<keyword evidence="2" id="KW-1185">Reference proteome</keyword>
<proteinExistence type="predicted"/>
<dbReference type="InterPro" id="IPR035924">
    <property type="entry name" value="FlaG-like_sf"/>
</dbReference>
<dbReference type="Gene3D" id="3.30.160.170">
    <property type="entry name" value="FlaG-like"/>
    <property type="match status" value="1"/>
</dbReference>
<dbReference type="Pfam" id="PF03646">
    <property type="entry name" value="FlaG"/>
    <property type="match status" value="1"/>
</dbReference>
<dbReference type="OrthoDB" id="8481134at2"/>
<keyword evidence="1" id="KW-0282">Flagellum</keyword>
<comment type="caution">
    <text evidence="1">The sequence shown here is derived from an EMBL/GenBank/DDBJ whole genome shotgun (WGS) entry which is preliminary data.</text>
</comment>
<dbReference type="EMBL" id="JACIJB010000001">
    <property type="protein sequence ID" value="MBB5659872.1"/>
    <property type="molecule type" value="Genomic_DNA"/>
</dbReference>
<name>A0A7W9E627_9CAUL</name>
<reference evidence="1 2" key="1">
    <citation type="submission" date="2020-08" db="EMBL/GenBank/DDBJ databases">
        <title>Genomic Encyclopedia of Type Strains, Phase IV (KMG-IV): sequencing the most valuable type-strain genomes for metagenomic binning, comparative biology and taxonomic classification.</title>
        <authorList>
            <person name="Goeker M."/>
        </authorList>
    </citation>
    <scope>NUCLEOTIDE SEQUENCE [LARGE SCALE GENOMIC DNA]</scope>
    <source>
        <strain evidence="1 2">DSM 24448</strain>
    </source>
</reference>
<evidence type="ECO:0000313" key="1">
    <source>
        <dbReference type="EMBL" id="MBB5659872.1"/>
    </source>
</evidence>
<sequence>MDTHAKIRPINATVAPAGSAAGGDFNQSRASQEADRAARYKLVIEQGARKGVFIYKVLDRETGEVVRQLPREEVIRLKDQNGYAAGAVIDTTA</sequence>
<dbReference type="SUPFAM" id="SSF160214">
    <property type="entry name" value="FlaG-like"/>
    <property type="match status" value="1"/>
</dbReference>